<accession>A0ABU2H767</accession>
<evidence type="ECO:0000259" key="2">
    <source>
        <dbReference type="Pfam" id="PF00561"/>
    </source>
</evidence>
<gene>
    <name evidence="3" type="ORF">RIF23_12685</name>
</gene>
<organism evidence="3 4">
    <name type="scientific">Lipingzhangella rawalii</name>
    <dbReference type="NCBI Taxonomy" id="2055835"/>
    <lineage>
        <taxon>Bacteria</taxon>
        <taxon>Bacillati</taxon>
        <taxon>Actinomycetota</taxon>
        <taxon>Actinomycetes</taxon>
        <taxon>Streptosporangiales</taxon>
        <taxon>Nocardiopsidaceae</taxon>
        <taxon>Lipingzhangella</taxon>
    </lineage>
</organism>
<dbReference type="SUPFAM" id="SSF53474">
    <property type="entry name" value="alpha/beta-Hydrolases"/>
    <property type="match status" value="1"/>
</dbReference>
<dbReference type="PRINTS" id="PR00412">
    <property type="entry name" value="EPOXHYDRLASE"/>
</dbReference>
<evidence type="ECO:0000256" key="1">
    <source>
        <dbReference type="ARBA" id="ARBA00022801"/>
    </source>
</evidence>
<dbReference type="EMBL" id="JAVLVT010000005">
    <property type="protein sequence ID" value="MDS1271151.1"/>
    <property type="molecule type" value="Genomic_DNA"/>
</dbReference>
<proteinExistence type="predicted"/>
<sequence length="302" mass="33278">MTTFTVHSVPANGLRFGYIEAGEAGEAPLALCLHGFPDTAHTFRYLLPELARAGYWAVAPFMRGYAPTEVPEDACYETAALATDVNALHAALTGSGPRSSTEDGLGPGVLIGHDWGAFAAYGAAALEPRRWRSVVALSSPPTRAIIPSFLDYDQLRRSFHQFLFQTPLAEAAVMRDDYAFLRRLWTDWTVDYDPSTDLTHVRAALRDQANVTAAISYFRGMFDVYPRSSRYASIRHRAQAVPTHPVLYLQGERDGSLGTDLAENARSVFAADSVVELVEGVGHFPHLERPAPVNRRILDWLS</sequence>
<dbReference type="InterPro" id="IPR029058">
    <property type="entry name" value="AB_hydrolase_fold"/>
</dbReference>
<dbReference type="Proteomes" id="UP001250214">
    <property type="component" value="Unassembled WGS sequence"/>
</dbReference>
<dbReference type="RefSeq" id="WP_310912693.1">
    <property type="nucleotide sequence ID" value="NZ_JAVLVT010000005.1"/>
</dbReference>
<evidence type="ECO:0000313" key="3">
    <source>
        <dbReference type="EMBL" id="MDS1271151.1"/>
    </source>
</evidence>
<dbReference type="InterPro" id="IPR000073">
    <property type="entry name" value="AB_hydrolase_1"/>
</dbReference>
<dbReference type="InterPro" id="IPR000639">
    <property type="entry name" value="Epox_hydrolase-like"/>
</dbReference>
<dbReference type="GO" id="GO:0016787">
    <property type="term" value="F:hydrolase activity"/>
    <property type="evidence" value="ECO:0007669"/>
    <property type="project" value="UniProtKB-KW"/>
</dbReference>
<name>A0ABU2H767_9ACTN</name>
<dbReference type="Gene3D" id="3.40.50.1820">
    <property type="entry name" value="alpha/beta hydrolase"/>
    <property type="match status" value="1"/>
</dbReference>
<protein>
    <submittedName>
        <fullName evidence="3">Alpha/beta hydrolase</fullName>
    </submittedName>
</protein>
<evidence type="ECO:0000313" key="4">
    <source>
        <dbReference type="Proteomes" id="UP001250214"/>
    </source>
</evidence>
<dbReference type="PANTHER" id="PTHR43329">
    <property type="entry name" value="EPOXIDE HYDROLASE"/>
    <property type="match status" value="1"/>
</dbReference>
<keyword evidence="4" id="KW-1185">Reference proteome</keyword>
<comment type="caution">
    <text evidence="3">The sequence shown here is derived from an EMBL/GenBank/DDBJ whole genome shotgun (WGS) entry which is preliminary data.</text>
</comment>
<feature type="domain" description="AB hydrolase-1" evidence="2">
    <location>
        <begin position="31"/>
        <end position="290"/>
    </location>
</feature>
<dbReference type="Pfam" id="PF00561">
    <property type="entry name" value="Abhydrolase_1"/>
    <property type="match status" value="1"/>
</dbReference>
<keyword evidence="1 3" id="KW-0378">Hydrolase</keyword>
<reference evidence="4" key="1">
    <citation type="submission" date="2023-07" db="EMBL/GenBank/DDBJ databases">
        <title>Novel species in the genus Lipingzhangella isolated from Sambhar Salt Lake.</title>
        <authorList>
            <person name="Jiya N."/>
            <person name="Kajale S."/>
            <person name="Sharma A."/>
        </authorList>
    </citation>
    <scope>NUCLEOTIDE SEQUENCE [LARGE SCALE GENOMIC DNA]</scope>
    <source>
        <strain evidence="4">LS1_29</strain>
    </source>
</reference>